<evidence type="ECO:0008006" key="5">
    <source>
        <dbReference type="Google" id="ProtNLM"/>
    </source>
</evidence>
<dbReference type="InterPro" id="IPR008302">
    <property type="entry name" value="NamZ"/>
</dbReference>
<name>A0A1Y5F379_9BACT</name>
<evidence type="ECO:0000313" key="4">
    <source>
        <dbReference type="Proteomes" id="UP000196531"/>
    </source>
</evidence>
<dbReference type="Pfam" id="PF20732">
    <property type="entry name" value="NamZ_C"/>
    <property type="match status" value="1"/>
</dbReference>
<dbReference type="PANTHER" id="PTHR42915:SF1">
    <property type="entry name" value="PEPTIDOGLYCAN BETA-N-ACETYLMURAMIDASE NAMZ"/>
    <property type="match status" value="1"/>
</dbReference>
<dbReference type="AlphaFoldDB" id="A0A1Y5F379"/>
<dbReference type="PIRSF" id="PIRSF016719">
    <property type="entry name" value="UCP016719"/>
    <property type="match status" value="1"/>
</dbReference>
<comment type="caution">
    <text evidence="3">The sequence shown here is derived from an EMBL/GenBank/DDBJ whole genome shotgun (WGS) entry which is preliminary data.</text>
</comment>
<dbReference type="EMBL" id="MAAO01000011">
    <property type="protein sequence ID" value="OUR94156.1"/>
    <property type="molecule type" value="Genomic_DNA"/>
</dbReference>
<dbReference type="InterPro" id="IPR048502">
    <property type="entry name" value="NamZ_N"/>
</dbReference>
<dbReference type="Gene3D" id="3.40.50.12170">
    <property type="entry name" value="Uncharacterised protein PF07075, DUF1343"/>
    <property type="match status" value="1"/>
</dbReference>
<evidence type="ECO:0000259" key="1">
    <source>
        <dbReference type="Pfam" id="PF07075"/>
    </source>
</evidence>
<gene>
    <name evidence="3" type="ORF">A9Q84_17765</name>
</gene>
<dbReference type="InterPro" id="IPR048503">
    <property type="entry name" value="NamZ_C"/>
</dbReference>
<dbReference type="Pfam" id="PF07075">
    <property type="entry name" value="NamZ_N"/>
    <property type="match status" value="1"/>
</dbReference>
<dbReference type="Gene3D" id="3.90.1150.140">
    <property type="match status" value="1"/>
</dbReference>
<protein>
    <recommendedName>
        <fullName evidence="5">DUF1343 domain-containing protein</fullName>
    </recommendedName>
</protein>
<feature type="domain" description="Peptidoglycan beta-N-acetylmuramidase NamZ C-terminal" evidence="2">
    <location>
        <begin position="228"/>
        <end position="390"/>
    </location>
</feature>
<dbReference type="Proteomes" id="UP000196531">
    <property type="component" value="Unassembled WGS sequence"/>
</dbReference>
<organism evidence="3 4">
    <name type="scientific">Halobacteriovorax marinus</name>
    <dbReference type="NCBI Taxonomy" id="97084"/>
    <lineage>
        <taxon>Bacteria</taxon>
        <taxon>Pseudomonadati</taxon>
        <taxon>Bdellovibrionota</taxon>
        <taxon>Bacteriovoracia</taxon>
        <taxon>Bacteriovoracales</taxon>
        <taxon>Halobacteriovoraceae</taxon>
        <taxon>Halobacteriovorax</taxon>
    </lineage>
</organism>
<reference evidence="4" key="1">
    <citation type="journal article" date="2017" name="Proc. Natl. Acad. Sci. U.S.A.">
        <title>Simulation of Deepwater Horizon oil plume reveals substrate specialization within a complex community of hydrocarbon-degraders.</title>
        <authorList>
            <person name="Hu P."/>
            <person name="Dubinsky E.A."/>
            <person name="Probst A.J."/>
            <person name="Wang J."/>
            <person name="Sieber C.M.K."/>
            <person name="Tom L.M."/>
            <person name="Gardinali P."/>
            <person name="Banfield J.F."/>
            <person name="Atlas R.M."/>
            <person name="Andersen G.L."/>
        </authorList>
    </citation>
    <scope>NUCLEOTIDE SEQUENCE [LARGE SCALE GENOMIC DNA]</scope>
</reference>
<sequence length="391" mass="44533">MVKNGIELLHDVSELSKIKGQVGLLCHSASVNSKFDHSVNILKSIIGKRLIKIFGPQHGFVTDVQDNMIETRDFIHPYFQIPVYSLYGETRIPTDEMLEGIDTLVVDLQDVGTRVYTYISTLTLAMEKCATKGIKVVVLDRPNPVGGEIIEGTILEEEFRSFVGRYAMPQRHAMTMGEVGHFAKNNYNIDVEYDVIKMQNWKRSMTWYECDLPWVNPSPNLPTPEGSLVFVGTVLFEGTKLSEGRGSTRSLEVAGHPKIEPFKFVDHLQKVLGDIEGAILRPCTFHPMFQKHGGTTCGGVHIHPTNWKTFRPWRTAQLICREFRNELGADFEWQDAAYEYEYDKLAIDLINGTDKVRKWMERNGSSQELIDIEQQGYDAYQSMRDNALLYS</sequence>
<evidence type="ECO:0000259" key="2">
    <source>
        <dbReference type="Pfam" id="PF20732"/>
    </source>
</evidence>
<feature type="domain" description="Peptidoglycan beta-N-acetylmuramidase NamZ N-terminal" evidence="1">
    <location>
        <begin position="22"/>
        <end position="224"/>
    </location>
</feature>
<dbReference type="GO" id="GO:0033922">
    <property type="term" value="F:peptidoglycan beta-N-acetylmuramidase activity"/>
    <property type="evidence" value="ECO:0007669"/>
    <property type="project" value="InterPro"/>
</dbReference>
<evidence type="ECO:0000313" key="3">
    <source>
        <dbReference type="EMBL" id="OUR94156.1"/>
    </source>
</evidence>
<dbReference type="PANTHER" id="PTHR42915">
    <property type="entry name" value="HYPOTHETICAL 460 KDA PROTEIN IN FEUA-SIGW INTERGENIC REGION [PRECURSOR]"/>
    <property type="match status" value="1"/>
</dbReference>
<accession>A0A1Y5F379</accession>
<proteinExistence type="predicted"/>